<comment type="subunit">
    <text evidence="9">Part of a complex composed of FtsB, FtsL and FtsQ.</text>
</comment>
<dbReference type="Gene3D" id="3.40.50.11690">
    <property type="entry name" value="Cell division protein FtsQ/DivIB"/>
    <property type="match status" value="1"/>
</dbReference>
<keyword evidence="2 9" id="KW-1003">Cell membrane</keyword>
<dbReference type="HAMAP" id="MF_00911">
    <property type="entry name" value="FtsQ_subfam"/>
    <property type="match status" value="1"/>
</dbReference>
<sequence length="284" mass="31935">MSYSMPAPLDVKLMNVTATAMFGGVAILMLAVVSWWAVRHPAFSIARIVVEGEMLHNNAVTLRANVAPHLTGNFFTIDLKDAREAFEQVPWVRQAEVRREYPNSLRVILHEHEPQAYWGPETGTAMVNTMGEVFEANVGEVEREGLPRLSGPEGSAVEVLRMYYALDPVFTAIGAPVDALTWRDRGSWLVQLDNGASIELGSGKPEEVLQRTQRFVRTLPQITQQYQRTTEALEYADLRYPDGYALRLRGVTTVSREKALEMARRQAAQQQKDSKKTRPTEGRH</sequence>
<dbReference type="InterPro" id="IPR013685">
    <property type="entry name" value="POTRA_FtsQ_type"/>
</dbReference>
<dbReference type="Proteomes" id="UP000020766">
    <property type="component" value="Unassembled WGS sequence"/>
</dbReference>
<proteinExistence type="inferred from homology"/>
<dbReference type="STRING" id="225991.MA05_15330"/>
<evidence type="ECO:0000256" key="6">
    <source>
        <dbReference type="ARBA" id="ARBA00022989"/>
    </source>
</evidence>
<name>A0A014MT10_9BURK</name>
<dbReference type="PANTHER" id="PTHR35851">
    <property type="entry name" value="CELL DIVISION PROTEIN FTSQ"/>
    <property type="match status" value="1"/>
</dbReference>
<dbReference type="GO" id="GO:0005886">
    <property type="term" value="C:plasma membrane"/>
    <property type="evidence" value="ECO:0007669"/>
    <property type="project" value="UniProtKB-SubCell"/>
</dbReference>
<evidence type="ECO:0000256" key="9">
    <source>
        <dbReference type="HAMAP-Rule" id="MF_00911"/>
    </source>
</evidence>
<dbReference type="RefSeq" id="WP_051519332.1">
    <property type="nucleotide sequence ID" value="NZ_JBOK01000003.1"/>
</dbReference>
<dbReference type="GO" id="GO:0032153">
    <property type="term" value="C:cell division site"/>
    <property type="evidence" value="ECO:0007669"/>
    <property type="project" value="UniProtKB-UniRule"/>
</dbReference>
<comment type="subcellular location">
    <subcellularLocation>
        <location evidence="9">Cell inner membrane</location>
        <topology evidence="9">Single-pass type II membrane protein</topology>
    </subcellularLocation>
    <subcellularLocation>
        <location evidence="1">Membrane</location>
    </subcellularLocation>
    <text evidence="9">Localizes to the division septum.</text>
</comment>
<keyword evidence="8 9" id="KW-0131">Cell cycle</keyword>
<keyword evidence="4 9" id="KW-0132">Cell division</keyword>
<gene>
    <name evidence="9" type="primary">ftsQ</name>
    <name evidence="12" type="ORF">AX13_10330</name>
</gene>
<evidence type="ECO:0000313" key="13">
    <source>
        <dbReference type="Proteomes" id="UP000020766"/>
    </source>
</evidence>
<feature type="region of interest" description="Disordered" evidence="10">
    <location>
        <begin position="261"/>
        <end position="284"/>
    </location>
</feature>
<keyword evidence="5 9" id="KW-0812">Transmembrane</keyword>
<evidence type="ECO:0000256" key="7">
    <source>
        <dbReference type="ARBA" id="ARBA00023136"/>
    </source>
</evidence>
<dbReference type="Pfam" id="PF08478">
    <property type="entry name" value="POTRA_1"/>
    <property type="match status" value="1"/>
</dbReference>
<dbReference type="InterPro" id="IPR026579">
    <property type="entry name" value="FtsQ"/>
</dbReference>
<evidence type="ECO:0000313" key="12">
    <source>
        <dbReference type="EMBL" id="EXU81194.1"/>
    </source>
</evidence>
<keyword evidence="7 9" id="KW-0472">Membrane</keyword>
<dbReference type="PANTHER" id="PTHR35851:SF1">
    <property type="entry name" value="CELL DIVISION PROTEIN FTSQ"/>
    <property type="match status" value="1"/>
</dbReference>
<keyword evidence="3 9" id="KW-0997">Cell inner membrane</keyword>
<comment type="function">
    <text evidence="9">Essential cell division protein. May link together the upstream cell division proteins, which are predominantly cytoplasmic, with the downstream cell division proteins, which are predominantly periplasmic. May control correct divisome assembly.</text>
</comment>
<evidence type="ECO:0000256" key="3">
    <source>
        <dbReference type="ARBA" id="ARBA00022519"/>
    </source>
</evidence>
<dbReference type="InterPro" id="IPR045335">
    <property type="entry name" value="FtsQ_C_sf"/>
</dbReference>
<accession>A0A014MT10</accession>
<dbReference type="GO" id="GO:0043093">
    <property type="term" value="P:FtsZ-dependent cytokinesis"/>
    <property type="evidence" value="ECO:0007669"/>
    <property type="project" value="UniProtKB-UniRule"/>
</dbReference>
<dbReference type="GO" id="GO:0090529">
    <property type="term" value="P:cell septum assembly"/>
    <property type="evidence" value="ECO:0007669"/>
    <property type="project" value="InterPro"/>
</dbReference>
<evidence type="ECO:0000256" key="1">
    <source>
        <dbReference type="ARBA" id="ARBA00004370"/>
    </source>
</evidence>
<dbReference type="Gene3D" id="3.10.20.310">
    <property type="entry name" value="membrane protein fhac"/>
    <property type="match status" value="1"/>
</dbReference>
<dbReference type="InterPro" id="IPR034746">
    <property type="entry name" value="POTRA"/>
</dbReference>
<evidence type="ECO:0000256" key="10">
    <source>
        <dbReference type="SAM" id="MobiDB-lite"/>
    </source>
</evidence>
<protein>
    <recommendedName>
        <fullName evidence="9">Cell division protein FtsQ</fullName>
    </recommendedName>
</protein>
<dbReference type="PATRIC" id="fig|1457173.3.peg.589"/>
<evidence type="ECO:0000256" key="4">
    <source>
        <dbReference type="ARBA" id="ARBA00022618"/>
    </source>
</evidence>
<keyword evidence="6 9" id="KW-1133">Transmembrane helix</keyword>
<feature type="domain" description="POTRA" evidence="11">
    <location>
        <begin position="43"/>
        <end position="112"/>
    </location>
</feature>
<evidence type="ECO:0000256" key="2">
    <source>
        <dbReference type="ARBA" id="ARBA00022475"/>
    </source>
</evidence>
<organism evidence="12 13">
    <name type="scientific">Comamonas aquatica DA1877</name>
    <dbReference type="NCBI Taxonomy" id="1457173"/>
    <lineage>
        <taxon>Bacteria</taxon>
        <taxon>Pseudomonadati</taxon>
        <taxon>Pseudomonadota</taxon>
        <taxon>Betaproteobacteria</taxon>
        <taxon>Burkholderiales</taxon>
        <taxon>Comamonadaceae</taxon>
        <taxon>Comamonas</taxon>
    </lineage>
</organism>
<evidence type="ECO:0000259" key="11">
    <source>
        <dbReference type="PROSITE" id="PS51779"/>
    </source>
</evidence>
<evidence type="ECO:0000256" key="8">
    <source>
        <dbReference type="ARBA" id="ARBA00023306"/>
    </source>
</evidence>
<reference evidence="12 13" key="1">
    <citation type="submission" date="2014-01" db="EMBL/GenBank/DDBJ databases">
        <title>Interspecies Systems Biology Uncovers Metabolites Affecting C. elegans Gene Expression and Life History Traits.</title>
        <authorList>
            <person name="Watson E."/>
            <person name="Macneil L.T."/>
            <person name="Ritter A.D."/>
            <person name="Yilmaz L.S."/>
            <person name="Rosebrock A.P."/>
            <person name="Caudy A.A."/>
            <person name="Walhout A.J."/>
        </authorList>
    </citation>
    <scope>NUCLEOTIDE SEQUENCE [LARGE SCALE GENOMIC DNA]</scope>
    <source>
        <strain evidence="12 13">DA1877</strain>
    </source>
</reference>
<comment type="similarity">
    <text evidence="9">Belongs to the FtsQ/DivIB family. FtsQ subfamily.</text>
</comment>
<keyword evidence="13" id="KW-1185">Reference proteome</keyword>
<comment type="caution">
    <text evidence="12">The sequence shown here is derived from an EMBL/GenBank/DDBJ whole genome shotgun (WGS) entry which is preliminary data.</text>
</comment>
<dbReference type="AlphaFoldDB" id="A0A014MT10"/>
<dbReference type="Pfam" id="PF03799">
    <property type="entry name" value="FtsQ_DivIB_C"/>
    <property type="match status" value="1"/>
</dbReference>
<evidence type="ECO:0000256" key="5">
    <source>
        <dbReference type="ARBA" id="ARBA00022692"/>
    </source>
</evidence>
<feature type="compositionally biased region" description="Basic and acidic residues" evidence="10">
    <location>
        <begin position="272"/>
        <end position="284"/>
    </location>
</feature>
<feature type="transmembrane region" description="Helical" evidence="9">
    <location>
        <begin position="20"/>
        <end position="38"/>
    </location>
</feature>
<dbReference type="PROSITE" id="PS51779">
    <property type="entry name" value="POTRA"/>
    <property type="match status" value="1"/>
</dbReference>
<dbReference type="EMBL" id="JBOK01000003">
    <property type="protein sequence ID" value="EXU81194.1"/>
    <property type="molecule type" value="Genomic_DNA"/>
</dbReference>
<dbReference type="InterPro" id="IPR005548">
    <property type="entry name" value="Cell_div_FtsQ/DivIB_C"/>
</dbReference>